<dbReference type="EMBL" id="QUMU01000001">
    <property type="protein sequence ID" value="REG37235.1"/>
    <property type="molecule type" value="Genomic_DNA"/>
</dbReference>
<name>A0AAC8QC16_9BACT</name>
<feature type="chain" id="PRO_5042267334" evidence="1">
    <location>
        <begin position="24"/>
        <end position="241"/>
    </location>
</feature>
<dbReference type="RefSeq" id="WP_047858446.1">
    <property type="nucleotide sequence ID" value="NZ_CP011509.1"/>
</dbReference>
<evidence type="ECO:0000313" key="3">
    <source>
        <dbReference type="EMBL" id="REG37235.1"/>
    </source>
</evidence>
<feature type="signal peptide" evidence="1">
    <location>
        <begin position="1"/>
        <end position="23"/>
    </location>
</feature>
<evidence type="ECO:0000313" key="4">
    <source>
        <dbReference type="Proteomes" id="UP000035579"/>
    </source>
</evidence>
<reference evidence="3 5" key="2">
    <citation type="submission" date="2018-08" db="EMBL/GenBank/DDBJ databases">
        <title>Genomic Encyclopedia of Archaeal and Bacterial Type Strains, Phase II (KMG-II): from individual species to whole genera.</title>
        <authorList>
            <person name="Goeker M."/>
        </authorList>
    </citation>
    <scope>NUCLEOTIDE SEQUENCE [LARGE SCALE GENOMIC DNA]</scope>
    <source>
        <strain evidence="3 5">DSM 2261</strain>
    </source>
</reference>
<proteinExistence type="predicted"/>
<protein>
    <submittedName>
        <fullName evidence="2">Uncharacterized protein</fullName>
    </submittedName>
</protein>
<dbReference type="EMBL" id="CP011509">
    <property type="protein sequence ID" value="AKJ04706.1"/>
    <property type="molecule type" value="Genomic_DNA"/>
</dbReference>
<dbReference type="InterPro" id="IPR011024">
    <property type="entry name" value="G_crystallin-like"/>
</dbReference>
<evidence type="ECO:0000313" key="2">
    <source>
        <dbReference type="EMBL" id="AKJ04706.1"/>
    </source>
</evidence>
<accession>A0AAC8QC16</accession>
<organism evidence="2 4">
    <name type="scientific">Archangium gephyra</name>
    <dbReference type="NCBI Taxonomy" id="48"/>
    <lineage>
        <taxon>Bacteria</taxon>
        <taxon>Pseudomonadati</taxon>
        <taxon>Myxococcota</taxon>
        <taxon>Myxococcia</taxon>
        <taxon>Myxococcales</taxon>
        <taxon>Cystobacterineae</taxon>
        <taxon>Archangiaceae</taxon>
        <taxon>Archangium</taxon>
    </lineage>
</organism>
<keyword evidence="1" id="KW-0732">Signal</keyword>
<dbReference type="Proteomes" id="UP000256345">
    <property type="component" value="Unassembled WGS sequence"/>
</dbReference>
<dbReference type="KEGG" id="age:AA314_06332"/>
<evidence type="ECO:0000313" key="5">
    <source>
        <dbReference type="Proteomes" id="UP000256345"/>
    </source>
</evidence>
<reference evidence="2 4" key="1">
    <citation type="submission" date="2015-05" db="EMBL/GenBank/DDBJ databases">
        <title>Genome assembly of Archangium gephyra DSM 2261.</title>
        <authorList>
            <person name="Sharma G."/>
            <person name="Subramanian S."/>
        </authorList>
    </citation>
    <scope>NUCLEOTIDE SEQUENCE [LARGE SCALE GENOMIC DNA]</scope>
    <source>
        <strain evidence="2 4">DSM 2261</strain>
    </source>
</reference>
<dbReference type="Proteomes" id="UP000035579">
    <property type="component" value="Chromosome"/>
</dbReference>
<sequence>MQRKQIMGSLVLALGLVSGPALALDLERVSTEKELDPIINEEAEVFPATLELAFQDPSPETQEETKEDFIPELPILLQGKLYSSGELQEAGVHLSHYVLDARSAEMNVVQGFRTAEEMKVYLEKTGQMPSEQPSERQYTCTASSNFYENASYQGLRFSVMPGDALGNLGNWDNRISSLQSSSCASWTVLFDHPNFGGRQLWIGGGWSVPRLGSFWFLGINLWWWWRWFAWDNRASSVAVYL</sequence>
<dbReference type="SUPFAM" id="SSF49695">
    <property type="entry name" value="gamma-Crystallin-like"/>
    <property type="match status" value="1"/>
</dbReference>
<evidence type="ECO:0000256" key="1">
    <source>
        <dbReference type="SAM" id="SignalP"/>
    </source>
</evidence>
<dbReference type="Gene3D" id="2.60.20.10">
    <property type="entry name" value="Crystallins"/>
    <property type="match status" value="1"/>
</dbReference>
<gene>
    <name evidence="2" type="ORF">AA314_06332</name>
    <name evidence="3" type="ORF">ATI61_101215</name>
</gene>
<dbReference type="AlphaFoldDB" id="A0AAC8QC16"/>
<keyword evidence="5" id="KW-1185">Reference proteome</keyword>